<evidence type="ECO:0000313" key="3">
    <source>
        <dbReference type="Proteomes" id="UP000286594"/>
    </source>
</evidence>
<accession>A0A443LGL6</accession>
<evidence type="ECO:0008006" key="4">
    <source>
        <dbReference type="Google" id="ProtNLM"/>
    </source>
</evidence>
<evidence type="ECO:0000313" key="2">
    <source>
        <dbReference type="EMBL" id="RWR48258.1"/>
    </source>
</evidence>
<evidence type="ECO:0000256" key="1">
    <source>
        <dbReference type="SAM" id="SignalP"/>
    </source>
</evidence>
<keyword evidence="3" id="KW-1185">Reference proteome</keyword>
<dbReference type="Proteomes" id="UP000286594">
    <property type="component" value="Unassembled WGS sequence"/>
</dbReference>
<reference evidence="2 3" key="1">
    <citation type="submission" date="2019-01" db="EMBL/GenBank/DDBJ databases">
        <title>Sinorhodobacter populi sp. nov. isolated from the symptomatic bark tissue of Populus euramericana canker.</title>
        <authorList>
            <person name="Xu G."/>
        </authorList>
    </citation>
    <scope>NUCLEOTIDE SEQUENCE [LARGE SCALE GENOMIC DNA]</scope>
    <source>
        <strain evidence="2 3">CCTCC AB2012026</strain>
    </source>
</reference>
<organism evidence="2 3">
    <name type="scientific">Paenirhodobacter ferrireducens</name>
    <dbReference type="NCBI Taxonomy" id="1215032"/>
    <lineage>
        <taxon>Bacteria</taxon>
        <taxon>Pseudomonadati</taxon>
        <taxon>Pseudomonadota</taxon>
        <taxon>Alphaproteobacteria</taxon>
        <taxon>Rhodobacterales</taxon>
        <taxon>Rhodobacter group</taxon>
        <taxon>Paenirhodobacter</taxon>
    </lineage>
</organism>
<gene>
    <name evidence="2" type="ORF">EOW65_10040</name>
</gene>
<dbReference type="AlphaFoldDB" id="A0A443LGL6"/>
<sequence length="365" mass="38359">MRFRKHVRPGWVRGALFASAAAVCALLAGAAAPLRAEPPAHTPLQFALATPAMRLAALGRGGLDPAERPLAQAELRRLGYGWAGPGLAAGEARLRPLLSYDPNANGGYEATGFDLGGLAFSVDPDYRARARLMAGVRGQANAVFALGGRFAAEAFLDARYLHALGGSEEKTTAQAGACLRQGLSARTSLRECLSTGFSQTTLGFSRGSAAEIGLSHGFGLGPVLLEGGGVLRRARLAQGALQWQGTATLATVSPGATRLDLALSLGEPVASEVAMRHRLGLALTRQILGEWTRLELAQEQRAGGQFLGSARRERRVSARLVRGVPLTSGQGRPLAADLALGWELVTARQSVLAERSLTVELSLRF</sequence>
<feature type="chain" id="PRO_5019488984" description="Autotransporter outer membrane beta-barrel domain-containing protein" evidence="1">
    <location>
        <begin position="37"/>
        <end position="365"/>
    </location>
</feature>
<name>A0A443LGL6_9RHOB</name>
<proteinExistence type="predicted"/>
<dbReference type="RefSeq" id="WP_164880054.1">
    <property type="nucleotide sequence ID" value="NZ_SAVB01000011.1"/>
</dbReference>
<feature type="signal peptide" evidence="1">
    <location>
        <begin position="1"/>
        <end position="36"/>
    </location>
</feature>
<keyword evidence="1" id="KW-0732">Signal</keyword>
<comment type="caution">
    <text evidence="2">The sequence shown here is derived from an EMBL/GenBank/DDBJ whole genome shotgun (WGS) entry which is preliminary data.</text>
</comment>
<protein>
    <recommendedName>
        <fullName evidence="4">Autotransporter outer membrane beta-barrel domain-containing protein</fullName>
    </recommendedName>
</protein>
<dbReference type="EMBL" id="SAVB01000011">
    <property type="protein sequence ID" value="RWR48258.1"/>
    <property type="molecule type" value="Genomic_DNA"/>
</dbReference>